<reference evidence="1" key="1">
    <citation type="submission" date="2021-08" db="EMBL/GenBank/DDBJ databases">
        <title>The first chromosome-level gecko genome reveals the dynamic sex chromosomes of Neotropical dwarf geckos (Sphaerodactylidae: Sphaerodactylus).</title>
        <authorList>
            <person name="Pinto B.J."/>
            <person name="Keating S.E."/>
            <person name="Gamble T."/>
        </authorList>
    </citation>
    <scope>NUCLEOTIDE SEQUENCE</scope>
    <source>
        <strain evidence="1">TG3544</strain>
    </source>
</reference>
<proteinExistence type="predicted"/>
<dbReference type="EMBL" id="CM037614">
    <property type="protein sequence ID" value="KAH8017614.1"/>
    <property type="molecule type" value="Genomic_DNA"/>
</dbReference>
<dbReference type="Proteomes" id="UP000827872">
    <property type="component" value="Linkage Group LG01"/>
</dbReference>
<keyword evidence="2" id="KW-1185">Reference proteome</keyword>
<name>A0ACB8GD74_9SAUR</name>
<comment type="caution">
    <text evidence="1">The sequence shown here is derived from an EMBL/GenBank/DDBJ whole genome shotgun (WGS) entry which is preliminary data.</text>
</comment>
<evidence type="ECO:0000313" key="2">
    <source>
        <dbReference type="Proteomes" id="UP000827872"/>
    </source>
</evidence>
<evidence type="ECO:0000313" key="1">
    <source>
        <dbReference type="EMBL" id="KAH8017614.1"/>
    </source>
</evidence>
<sequence length="110" mass="12435">MEFKELTAVFIEVSIESVTSVTLSVLSHCFRHANTMDNKTADGCIVLRQERFFGNHRISSINKLSFGSKKALSVQIVFQNLHRTVVLVSRELEGLWNGLCMSHKKQALLI</sequence>
<accession>A0ACB8GD74</accession>
<organism evidence="1 2">
    <name type="scientific">Sphaerodactylus townsendi</name>
    <dbReference type="NCBI Taxonomy" id="933632"/>
    <lineage>
        <taxon>Eukaryota</taxon>
        <taxon>Metazoa</taxon>
        <taxon>Chordata</taxon>
        <taxon>Craniata</taxon>
        <taxon>Vertebrata</taxon>
        <taxon>Euteleostomi</taxon>
        <taxon>Lepidosauria</taxon>
        <taxon>Squamata</taxon>
        <taxon>Bifurcata</taxon>
        <taxon>Gekkota</taxon>
        <taxon>Sphaerodactylidae</taxon>
        <taxon>Sphaerodactylus</taxon>
    </lineage>
</organism>
<protein>
    <submittedName>
        <fullName evidence="1">Uncharacterized protein</fullName>
    </submittedName>
</protein>
<gene>
    <name evidence="1" type="ORF">K3G42_031263</name>
</gene>